<name>A0A5R9G638_9BACL</name>
<evidence type="ECO:0000256" key="1">
    <source>
        <dbReference type="SAM" id="SignalP"/>
    </source>
</evidence>
<comment type="caution">
    <text evidence="2">The sequence shown here is derived from an EMBL/GenBank/DDBJ whole genome shotgun (WGS) entry which is preliminary data.</text>
</comment>
<dbReference type="OrthoDB" id="2610729at2"/>
<organism evidence="2 3">
    <name type="scientific">Paenibacillus antri</name>
    <dbReference type="NCBI Taxonomy" id="2582848"/>
    <lineage>
        <taxon>Bacteria</taxon>
        <taxon>Bacillati</taxon>
        <taxon>Bacillota</taxon>
        <taxon>Bacilli</taxon>
        <taxon>Bacillales</taxon>
        <taxon>Paenibacillaceae</taxon>
        <taxon>Paenibacillus</taxon>
    </lineage>
</organism>
<sequence>MKRIKIVISALLLLITLSACTSDIESETHDSIFQVGVDELKNVKANEAFEIIGYLKNKSKRTLEVSHGSGMFTYEIYNEDGDQILPNTTIFIRNDIGYMVELKADEEYRNNGEGQRSKEYYEFVIHEPGYYKVKMHVEFSINNEGKQEQINISSDLKEFKVE</sequence>
<feature type="signal peptide" evidence="1">
    <location>
        <begin position="1"/>
        <end position="21"/>
    </location>
</feature>
<evidence type="ECO:0000313" key="2">
    <source>
        <dbReference type="EMBL" id="TLS49806.1"/>
    </source>
</evidence>
<keyword evidence="3" id="KW-1185">Reference proteome</keyword>
<dbReference type="PROSITE" id="PS51257">
    <property type="entry name" value="PROKAR_LIPOPROTEIN"/>
    <property type="match status" value="1"/>
</dbReference>
<keyword evidence="1" id="KW-0732">Signal</keyword>
<dbReference type="Proteomes" id="UP000309676">
    <property type="component" value="Unassembled WGS sequence"/>
</dbReference>
<accession>A0A5R9G638</accession>
<reference evidence="2 3" key="1">
    <citation type="submission" date="2019-05" db="EMBL/GenBank/DDBJ databases">
        <authorList>
            <person name="Narsing Rao M.P."/>
            <person name="Li W.J."/>
        </authorList>
    </citation>
    <scope>NUCLEOTIDE SEQUENCE [LARGE SCALE GENOMIC DNA]</scope>
    <source>
        <strain evidence="2 3">SYSU_K30003</strain>
    </source>
</reference>
<protein>
    <submittedName>
        <fullName evidence="2">Uncharacterized protein</fullName>
    </submittedName>
</protein>
<evidence type="ECO:0000313" key="3">
    <source>
        <dbReference type="Proteomes" id="UP000309676"/>
    </source>
</evidence>
<dbReference type="EMBL" id="VCIW01000018">
    <property type="protein sequence ID" value="TLS49806.1"/>
    <property type="molecule type" value="Genomic_DNA"/>
</dbReference>
<dbReference type="AlphaFoldDB" id="A0A5R9G638"/>
<feature type="chain" id="PRO_5038742923" evidence="1">
    <location>
        <begin position="22"/>
        <end position="162"/>
    </location>
</feature>
<dbReference type="RefSeq" id="WP_138196626.1">
    <property type="nucleotide sequence ID" value="NZ_VCIW01000018.1"/>
</dbReference>
<proteinExistence type="predicted"/>
<gene>
    <name evidence="2" type="ORF">FE782_22625</name>
</gene>